<evidence type="ECO:0000313" key="4">
    <source>
        <dbReference type="RefSeq" id="XP_013786777.1"/>
    </source>
</evidence>
<organism evidence="3 4">
    <name type="scientific">Limulus polyphemus</name>
    <name type="common">Atlantic horseshoe crab</name>
    <dbReference type="NCBI Taxonomy" id="6850"/>
    <lineage>
        <taxon>Eukaryota</taxon>
        <taxon>Metazoa</taxon>
        <taxon>Ecdysozoa</taxon>
        <taxon>Arthropoda</taxon>
        <taxon>Chelicerata</taxon>
        <taxon>Merostomata</taxon>
        <taxon>Xiphosura</taxon>
        <taxon>Limulidae</taxon>
        <taxon>Limulus</taxon>
    </lineage>
</organism>
<dbReference type="Proteomes" id="UP000694941">
    <property type="component" value="Unplaced"/>
</dbReference>
<dbReference type="PANTHER" id="PTHR12480:SF13">
    <property type="entry name" value="LD14533P"/>
    <property type="match status" value="1"/>
</dbReference>
<keyword evidence="1" id="KW-1133">Transmembrane helix</keyword>
<evidence type="ECO:0000313" key="3">
    <source>
        <dbReference type="Proteomes" id="UP000694941"/>
    </source>
</evidence>
<sequence length="340" mass="39282">MANNNEYETDSEEEKVIKLREKLIVLRFKGLNEGLSLREMQNIILKSATKPNKCQNEVTAKNKKENVPRPIRVLNVCSSFAFLALLVAVIFQNRDIFKSQCAVLNNYIVMEVTRPVTDCNICKDVDSVVVLQNITREIFAKYAYMSRPVLVKDATVSWKALNTFNFSFFRKLYSEIGGAYKSVEEECQFFPFKTNFLHLQDVFNMPEDRAMMKTRDSKTWYIGWSNCNPDVAEVLRHHYSRPHFLPDDSESSAIDWIFMGYSGPGASMHLDYVYRPSWQAQIAGRKTWRLFPPPECESVCTSMNVTVVKGDIILIDTNQWYHDTYIEPGEMSITIGSEYD</sequence>
<dbReference type="InterPro" id="IPR050910">
    <property type="entry name" value="JMJD6_ArgDemeth/LysHydrox"/>
</dbReference>
<gene>
    <name evidence="4" type="primary">LOC106470755</name>
</gene>
<keyword evidence="1" id="KW-0812">Transmembrane</keyword>
<dbReference type="RefSeq" id="XP_013786777.1">
    <property type="nucleotide sequence ID" value="XM_013931323.2"/>
</dbReference>
<dbReference type="GeneID" id="106470755"/>
<keyword evidence="1" id="KW-0472">Membrane</keyword>
<dbReference type="SUPFAM" id="SSF51197">
    <property type="entry name" value="Clavaminate synthase-like"/>
    <property type="match status" value="1"/>
</dbReference>
<feature type="transmembrane region" description="Helical" evidence="1">
    <location>
        <begin position="73"/>
        <end position="91"/>
    </location>
</feature>
<proteinExistence type="predicted"/>
<accession>A0ABM1BQM3</accession>
<dbReference type="Pfam" id="PF13621">
    <property type="entry name" value="Cupin_8"/>
    <property type="match status" value="1"/>
</dbReference>
<dbReference type="PANTHER" id="PTHR12480">
    <property type="entry name" value="ARGININE DEMETHYLASE AND LYSYL-HYDROXYLASE JMJD"/>
    <property type="match status" value="1"/>
</dbReference>
<evidence type="ECO:0000256" key="1">
    <source>
        <dbReference type="SAM" id="Phobius"/>
    </source>
</evidence>
<dbReference type="Gene3D" id="2.60.120.650">
    <property type="entry name" value="Cupin"/>
    <property type="match status" value="1"/>
</dbReference>
<evidence type="ECO:0000259" key="2">
    <source>
        <dbReference type="Pfam" id="PF13621"/>
    </source>
</evidence>
<keyword evidence="3" id="KW-1185">Reference proteome</keyword>
<name>A0ABM1BQM3_LIMPO</name>
<protein>
    <submittedName>
        <fullName evidence="4">F-box protein At1g78280-like</fullName>
    </submittedName>
</protein>
<dbReference type="InterPro" id="IPR041667">
    <property type="entry name" value="Cupin_8"/>
</dbReference>
<reference evidence="4" key="1">
    <citation type="submission" date="2025-08" db="UniProtKB">
        <authorList>
            <consortium name="RefSeq"/>
        </authorList>
    </citation>
    <scope>IDENTIFICATION</scope>
    <source>
        <tissue evidence="4">Muscle</tissue>
    </source>
</reference>
<feature type="domain" description="Cupin-like" evidence="2">
    <location>
        <begin position="136"/>
        <end position="300"/>
    </location>
</feature>